<evidence type="ECO:0000256" key="1">
    <source>
        <dbReference type="ARBA" id="ARBA00000189"/>
    </source>
</evidence>
<proteinExistence type="inferred from homology"/>
<comment type="cofactor">
    <cofactor evidence="11">
        <name>Ca(2+)</name>
        <dbReference type="ChEBI" id="CHEBI:29108"/>
    </cofactor>
    <text evidence="11">Binds 2 calcium ions per subunit.</text>
</comment>
<evidence type="ECO:0000256" key="5">
    <source>
        <dbReference type="ARBA" id="ARBA00022723"/>
    </source>
</evidence>
<evidence type="ECO:0000256" key="11">
    <source>
        <dbReference type="PIRSR" id="PIRSR600823-3"/>
    </source>
</evidence>
<dbReference type="Proteomes" id="UP000015106">
    <property type="component" value="Chromosome 5"/>
</dbReference>
<name>A0A8R7UJD5_TRIUA</name>
<dbReference type="SUPFAM" id="SSF48113">
    <property type="entry name" value="Heme-dependent peroxidases"/>
    <property type="match status" value="1"/>
</dbReference>
<dbReference type="InterPro" id="IPR002016">
    <property type="entry name" value="Haem_peroxidase"/>
</dbReference>
<evidence type="ECO:0000256" key="12">
    <source>
        <dbReference type="PIRSR" id="PIRSR600823-4"/>
    </source>
</evidence>
<evidence type="ECO:0000256" key="4">
    <source>
        <dbReference type="ARBA" id="ARBA00022617"/>
    </source>
</evidence>
<evidence type="ECO:0000256" key="10">
    <source>
        <dbReference type="PIRSR" id="PIRSR600823-1"/>
    </source>
</evidence>
<dbReference type="GO" id="GO:0006979">
    <property type="term" value="P:response to oxidative stress"/>
    <property type="evidence" value="ECO:0007669"/>
    <property type="project" value="InterPro"/>
</dbReference>
<dbReference type="GO" id="GO:0020037">
    <property type="term" value="F:heme binding"/>
    <property type="evidence" value="ECO:0007669"/>
    <property type="project" value="InterPro"/>
</dbReference>
<dbReference type="GO" id="GO:0140825">
    <property type="term" value="F:lactoperoxidase activity"/>
    <property type="evidence" value="ECO:0007669"/>
    <property type="project" value="UniProtKB-EC"/>
</dbReference>
<dbReference type="AlphaFoldDB" id="A0A8R7UJD5"/>
<keyword evidence="17" id="KW-1185">Reference proteome</keyword>
<dbReference type="PROSITE" id="PS50873">
    <property type="entry name" value="PEROXIDASE_4"/>
    <property type="match status" value="1"/>
</dbReference>
<keyword evidence="5 11" id="KW-0479">Metal-binding</keyword>
<evidence type="ECO:0000256" key="6">
    <source>
        <dbReference type="ARBA" id="ARBA00022837"/>
    </source>
</evidence>
<dbReference type="Gene3D" id="1.10.520.10">
    <property type="match status" value="1"/>
</dbReference>
<comment type="similarity">
    <text evidence="14">Belongs to the peroxidase family.</text>
</comment>
<dbReference type="Pfam" id="PF00141">
    <property type="entry name" value="peroxidase"/>
    <property type="match status" value="1"/>
</dbReference>
<evidence type="ECO:0000313" key="17">
    <source>
        <dbReference type="Proteomes" id="UP000015106"/>
    </source>
</evidence>
<evidence type="ECO:0000256" key="3">
    <source>
        <dbReference type="ARBA" id="ARBA00022559"/>
    </source>
</evidence>
<feature type="disulfide bond" evidence="13">
    <location>
        <begin position="23"/>
        <end position="101"/>
    </location>
</feature>
<dbReference type="PANTHER" id="PTHR31235">
    <property type="entry name" value="PEROXIDASE 25-RELATED"/>
    <property type="match status" value="1"/>
</dbReference>
<keyword evidence="8" id="KW-0408">Iron</keyword>
<evidence type="ECO:0000259" key="15">
    <source>
        <dbReference type="PROSITE" id="PS50873"/>
    </source>
</evidence>
<comment type="cofactor">
    <cofactor evidence="2">
        <name>heme b</name>
        <dbReference type="ChEBI" id="CHEBI:60344"/>
    </cofactor>
</comment>
<evidence type="ECO:0000313" key="16">
    <source>
        <dbReference type="EnsemblPlants" id="TuG1812G0500004229.01.T01"/>
    </source>
</evidence>
<evidence type="ECO:0000256" key="8">
    <source>
        <dbReference type="ARBA" id="ARBA00023004"/>
    </source>
</evidence>
<dbReference type="GO" id="GO:0046872">
    <property type="term" value="F:metal ion binding"/>
    <property type="evidence" value="ECO:0007669"/>
    <property type="project" value="UniProtKB-KW"/>
</dbReference>
<keyword evidence="7" id="KW-0560">Oxidoreductase</keyword>
<feature type="site" description="Transition state stabilizer" evidence="12">
    <location>
        <position position="52"/>
    </location>
</feature>
<protein>
    <recommendedName>
        <fullName evidence="15">Plant heme peroxidase family profile domain-containing protein</fullName>
    </recommendedName>
</protein>
<comment type="catalytic activity">
    <reaction evidence="1">
        <text>2 a phenolic donor + H2O2 = 2 a phenolic radical donor + 2 H2O</text>
        <dbReference type="Rhea" id="RHEA:56136"/>
        <dbReference type="ChEBI" id="CHEBI:15377"/>
        <dbReference type="ChEBI" id="CHEBI:16240"/>
        <dbReference type="ChEBI" id="CHEBI:139520"/>
        <dbReference type="ChEBI" id="CHEBI:139521"/>
        <dbReference type="EC" id="1.11.1.7"/>
    </reaction>
</comment>
<keyword evidence="4" id="KW-0349">Heme</keyword>
<evidence type="ECO:0000256" key="7">
    <source>
        <dbReference type="ARBA" id="ARBA00023002"/>
    </source>
</evidence>
<dbReference type="PRINTS" id="PR00461">
    <property type="entry name" value="PLPEROXIDASE"/>
</dbReference>
<reference evidence="16" key="2">
    <citation type="submission" date="2018-03" db="EMBL/GenBank/DDBJ databases">
        <title>The Triticum urartu genome reveals the dynamic nature of wheat genome evolution.</title>
        <authorList>
            <person name="Ling H."/>
            <person name="Ma B."/>
            <person name="Shi X."/>
            <person name="Liu H."/>
            <person name="Dong L."/>
            <person name="Sun H."/>
            <person name="Cao Y."/>
            <person name="Gao Q."/>
            <person name="Zheng S."/>
            <person name="Li Y."/>
            <person name="Yu Y."/>
            <person name="Du H."/>
            <person name="Qi M."/>
            <person name="Li Y."/>
            <person name="Yu H."/>
            <person name="Cui Y."/>
            <person name="Wang N."/>
            <person name="Chen C."/>
            <person name="Wu H."/>
            <person name="Zhao Y."/>
            <person name="Zhang J."/>
            <person name="Li Y."/>
            <person name="Zhou W."/>
            <person name="Zhang B."/>
            <person name="Hu W."/>
            <person name="Eijk M."/>
            <person name="Tang J."/>
            <person name="Witsenboer H."/>
            <person name="Zhao S."/>
            <person name="Li Z."/>
            <person name="Zhang A."/>
            <person name="Wang D."/>
            <person name="Liang C."/>
        </authorList>
    </citation>
    <scope>NUCLEOTIDE SEQUENCE [LARGE SCALE GENOMIC DNA]</scope>
    <source>
        <strain evidence="16">cv. G1812</strain>
    </source>
</reference>
<accession>A0A8R7UJD5</accession>
<evidence type="ECO:0000256" key="13">
    <source>
        <dbReference type="PIRSR" id="PIRSR600823-5"/>
    </source>
</evidence>
<organism evidence="16 17">
    <name type="scientific">Triticum urartu</name>
    <name type="common">Red wild einkorn</name>
    <name type="synonym">Crithodium urartu</name>
    <dbReference type="NCBI Taxonomy" id="4572"/>
    <lineage>
        <taxon>Eukaryota</taxon>
        <taxon>Viridiplantae</taxon>
        <taxon>Streptophyta</taxon>
        <taxon>Embryophyta</taxon>
        <taxon>Tracheophyta</taxon>
        <taxon>Spermatophyta</taxon>
        <taxon>Magnoliopsida</taxon>
        <taxon>Liliopsida</taxon>
        <taxon>Poales</taxon>
        <taxon>Poaceae</taxon>
        <taxon>BOP clade</taxon>
        <taxon>Pooideae</taxon>
        <taxon>Triticodae</taxon>
        <taxon>Triticeae</taxon>
        <taxon>Triticinae</taxon>
        <taxon>Triticum</taxon>
    </lineage>
</organism>
<reference evidence="16" key="3">
    <citation type="submission" date="2022-06" db="UniProtKB">
        <authorList>
            <consortium name="EnsemblPlants"/>
        </authorList>
    </citation>
    <scope>IDENTIFICATION</scope>
</reference>
<evidence type="ECO:0000256" key="14">
    <source>
        <dbReference type="RuleBase" id="RU004241"/>
    </source>
</evidence>
<keyword evidence="6 11" id="KW-0106">Calcium</keyword>
<keyword evidence="3" id="KW-0575">Peroxidase</keyword>
<evidence type="ECO:0000256" key="2">
    <source>
        <dbReference type="ARBA" id="ARBA00001970"/>
    </source>
</evidence>
<feature type="binding site" evidence="11">
    <location>
        <position position="75"/>
    </location>
    <ligand>
        <name>Ca(2+)</name>
        <dbReference type="ChEBI" id="CHEBI:29108"/>
        <label>1</label>
    </ligand>
</feature>
<feature type="active site" description="Proton acceptor" evidence="10">
    <location>
        <position position="56"/>
    </location>
</feature>
<dbReference type="EnsemblPlants" id="TuG1812G0500004229.01.T01">
    <property type="protein sequence ID" value="TuG1812G0500004229.01.T01"/>
    <property type="gene ID" value="TuG1812G0500004229.01"/>
</dbReference>
<dbReference type="GO" id="GO:0042744">
    <property type="term" value="P:hydrogen peroxide catabolic process"/>
    <property type="evidence" value="ECO:0007669"/>
    <property type="project" value="UniProtKB-KW"/>
</dbReference>
<dbReference type="InterPro" id="IPR010255">
    <property type="entry name" value="Haem_peroxidase_sf"/>
</dbReference>
<keyword evidence="13" id="KW-1015">Disulfide bond</keyword>
<feature type="disulfide bond" evidence="13">
    <location>
        <begin position="58"/>
        <end position="63"/>
    </location>
</feature>
<dbReference type="Gramene" id="TuG1812G0500004229.01.T01">
    <property type="protein sequence ID" value="TuG1812G0500004229.01.T01"/>
    <property type="gene ID" value="TuG1812G0500004229.01"/>
</dbReference>
<feature type="binding site" evidence="11">
    <location>
        <position position="64"/>
    </location>
    <ligand>
        <name>Ca(2+)</name>
        <dbReference type="ChEBI" id="CHEBI:29108"/>
        <label>1</label>
    </ligand>
</feature>
<keyword evidence="9" id="KW-0376">Hydrogen peroxide</keyword>
<dbReference type="InterPro" id="IPR000823">
    <property type="entry name" value="Peroxidase_pln"/>
</dbReference>
<sequence length="119" mass="12937">VVVLGLATDSQAQLRNGFYTGKCRGNDVEAVVRGIIKARFAQDSAIIAHLLRLLFHECDINGCDDGLLIDGTGTEKMTKPNLSMKGYDLITNIKTELEKRCPGVVSCSNIEILATRDVV</sequence>
<reference evidence="17" key="1">
    <citation type="journal article" date="2013" name="Nature">
        <title>Draft genome of the wheat A-genome progenitor Triticum urartu.</title>
        <authorList>
            <person name="Ling H.Q."/>
            <person name="Zhao S."/>
            <person name="Liu D."/>
            <person name="Wang J."/>
            <person name="Sun H."/>
            <person name="Zhang C."/>
            <person name="Fan H."/>
            <person name="Li D."/>
            <person name="Dong L."/>
            <person name="Tao Y."/>
            <person name="Gao C."/>
            <person name="Wu H."/>
            <person name="Li Y."/>
            <person name="Cui Y."/>
            <person name="Guo X."/>
            <person name="Zheng S."/>
            <person name="Wang B."/>
            <person name="Yu K."/>
            <person name="Liang Q."/>
            <person name="Yang W."/>
            <person name="Lou X."/>
            <person name="Chen J."/>
            <person name="Feng M."/>
            <person name="Jian J."/>
            <person name="Zhang X."/>
            <person name="Luo G."/>
            <person name="Jiang Y."/>
            <person name="Liu J."/>
            <person name="Wang Z."/>
            <person name="Sha Y."/>
            <person name="Zhang B."/>
            <person name="Wu H."/>
            <person name="Tang D."/>
            <person name="Shen Q."/>
            <person name="Xue P."/>
            <person name="Zou S."/>
            <person name="Wang X."/>
            <person name="Liu X."/>
            <person name="Wang F."/>
            <person name="Yang Y."/>
            <person name="An X."/>
            <person name="Dong Z."/>
            <person name="Zhang K."/>
            <person name="Zhang X."/>
            <person name="Luo M.C."/>
            <person name="Dvorak J."/>
            <person name="Tong Y."/>
            <person name="Wang J."/>
            <person name="Yang H."/>
            <person name="Li Z."/>
            <person name="Wang D."/>
            <person name="Zhang A."/>
            <person name="Wang J."/>
        </authorList>
    </citation>
    <scope>NUCLEOTIDE SEQUENCE</scope>
    <source>
        <strain evidence="17">cv. G1812</strain>
    </source>
</reference>
<feature type="binding site" evidence="11">
    <location>
        <position position="62"/>
    </location>
    <ligand>
        <name>Ca(2+)</name>
        <dbReference type="ChEBI" id="CHEBI:29108"/>
        <label>1</label>
    </ligand>
</feature>
<evidence type="ECO:0000256" key="9">
    <source>
        <dbReference type="ARBA" id="ARBA00023324"/>
    </source>
</evidence>
<feature type="domain" description="Plant heme peroxidase family profile" evidence="15">
    <location>
        <begin position="13"/>
        <end position="119"/>
    </location>
</feature>